<dbReference type="AlphaFoldDB" id="A0A816ATX9"/>
<dbReference type="OrthoDB" id="10043520at2759"/>
<evidence type="ECO:0000313" key="1">
    <source>
        <dbReference type="EMBL" id="CAF1600798.1"/>
    </source>
</evidence>
<dbReference type="Proteomes" id="UP000663829">
    <property type="component" value="Unassembled WGS sequence"/>
</dbReference>
<accession>A0A816ATX9</accession>
<dbReference type="EMBL" id="CAJNOQ010035704">
    <property type="protein sequence ID" value="CAF1600798.1"/>
    <property type="molecule type" value="Genomic_DNA"/>
</dbReference>
<evidence type="ECO:0008006" key="4">
    <source>
        <dbReference type="Google" id="ProtNLM"/>
    </source>
</evidence>
<gene>
    <name evidence="1" type="ORF">GPM918_LOCUS42421</name>
    <name evidence="2" type="ORF">SRO942_LOCUS43652</name>
</gene>
<dbReference type="Gene3D" id="3.90.176.10">
    <property type="entry name" value="Toxin ADP-ribosyltransferase, Chain A, domain 1"/>
    <property type="match status" value="1"/>
</dbReference>
<evidence type="ECO:0000313" key="2">
    <source>
        <dbReference type="EMBL" id="CAF4477845.1"/>
    </source>
</evidence>
<organism evidence="1 3">
    <name type="scientific">Didymodactylos carnosus</name>
    <dbReference type="NCBI Taxonomy" id="1234261"/>
    <lineage>
        <taxon>Eukaryota</taxon>
        <taxon>Metazoa</taxon>
        <taxon>Spiralia</taxon>
        <taxon>Gnathifera</taxon>
        <taxon>Rotifera</taxon>
        <taxon>Eurotatoria</taxon>
        <taxon>Bdelloidea</taxon>
        <taxon>Philodinida</taxon>
        <taxon>Philodinidae</taxon>
        <taxon>Didymodactylos</taxon>
    </lineage>
</organism>
<name>A0A816ATX9_9BILA</name>
<evidence type="ECO:0000313" key="3">
    <source>
        <dbReference type="Proteomes" id="UP000663829"/>
    </source>
</evidence>
<keyword evidence="3" id="KW-1185">Reference proteome</keyword>
<protein>
    <recommendedName>
        <fullName evidence="4">NAD(P)(+)--arginine ADP-ribosyltransferase</fullName>
    </recommendedName>
</protein>
<dbReference type="EMBL" id="CAJOBC010102116">
    <property type="protein sequence ID" value="CAF4477845.1"/>
    <property type="molecule type" value="Genomic_DNA"/>
</dbReference>
<dbReference type="SUPFAM" id="SSF56399">
    <property type="entry name" value="ADP-ribosylation"/>
    <property type="match status" value="1"/>
</dbReference>
<sequence>MTKTTTTSKEERQILRHPQQACRRDQVDRHGLTAYEVAQTEEIRCLFHRPNDAKGFCADENISDTFDVIRRGESEGQDKDFVKDKWLEGHTTSDDIEKAKKKVNVGKMFFQSSLIMAAWTMGRKYATDARIIEKINSILLEHVTPAHSEYEKCLSLMNKTYKEGRPEYLLRLYSLETPFYRTLPDVHKHVEYAFQGLLYVLLRKIKSCYFQGVSYRGVKMTNEDLRGYRWTFRSAGVIETRTFCSTSSDRGVAEQFADTSTTDVDDKESVLMMFHFGEKCDTAINLNKLSPDLPCISEYEDEAEVLLLPLTFFNVKQIEQTSSYLAISLENVPSKRRSLLEIHF</sequence>
<comment type="caution">
    <text evidence="1">The sequence shown here is derived from an EMBL/GenBank/DDBJ whole genome shotgun (WGS) entry which is preliminary data.</text>
</comment>
<proteinExistence type="predicted"/>
<dbReference type="Proteomes" id="UP000681722">
    <property type="component" value="Unassembled WGS sequence"/>
</dbReference>
<reference evidence="1" key="1">
    <citation type="submission" date="2021-02" db="EMBL/GenBank/DDBJ databases">
        <authorList>
            <person name="Nowell W R."/>
        </authorList>
    </citation>
    <scope>NUCLEOTIDE SEQUENCE</scope>
</reference>